<organism evidence="2">
    <name type="scientific">bioreactor metagenome</name>
    <dbReference type="NCBI Taxonomy" id="1076179"/>
    <lineage>
        <taxon>unclassified sequences</taxon>
        <taxon>metagenomes</taxon>
        <taxon>ecological metagenomes</taxon>
    </lineage>
</organism>
<reference evidence="2" key="1">
    <citation type="submission" date="2019-08" db="EMBL/GenBank/DDBJ databases">
        <authorList>
            <person name="Kucharzyk K."/>
            <person name="Murdoch R.W."/>
            <person name="Higgins S."/>
            <person name="Loffler F."/>
        </authorList>
    </citation>
    <scope>NUCLEOTIDE SEQUENCE</scope>
</reference>
<sequence length="144" mass="16576">MHKPAVQLEYWAASWYGALYAQGQNWASKRYDPSVEYPEWASSDYKKTGFAEHLDAFIIGTYLEKVYGMNDAESIEYGLARGKRLLQGDCKMYGSIYALNYKDIEDAAYVCLMQSDGLMVFDIVQVIQFDLWDELKRAIDKSGY</sequence>
<dbReference type="AlphaFoldDB" id="A0A644VE66"/>
<gene>
    <name evidence="2" type="ORF">SDC9_35012</name>
</gene>
<accession>A0A644VE66</accession>
<dbReference type="Pfam" id="PF16373">
    <property type="entry name" value="DUF4985"/>
    <property type="match status" value="1"/>
</dbReference>
<feature type="domain" description="DUF4985" evidence="1">
    <location>
        <begin position="39"/>
        <end position="137"/>
    </location>
</feature>
<comment type="caution">
    <text evidence="2">The sequence shown here is derived from an EMBL/GenBank/DDBJ whole genome shotgun (WGS) entry which is preliminary data.</text>
</comment>
<evidence type="ECO:0000313" key="2">
    <source>
        <dbReference type="EMBL" id="MPL88982.1"/>
    </source>
</evidence>
<dbReference type="InterPro" id="IPR032280">
    <property type="entry name" value="DUF4985"/>
</dbReference>
<protein>
    <recommendedName>
        <fullName evidence="1">DUF4985 domain-containing protein</fullName>
    </recommendedName>
</protein>
<evidence type="ECO:0000259" key="1">
    <source>
        <dbReference type="Pfam" id="PF16373"/>
    </source>
</evidence>
<dbReference type="EMBL" id="VSSQ01000270">
    <property type="protein sequence ID" value="MPL88982.1"/>
    <property type="molecule type" value="Genomic_DNA"/>
</dbReference>
<name>A0A644VE66_9ZZZZ</name>
<proteinExistence type="predicted"/>